<organism evidence="2 3">
    <name type="scientific">Knoellia remsis</name>
    <dbReference type="NCBI Taxonomy" id="407159"/>
    <lineage>
        <taxon>Bacteria</taxon>
        <taxon>Bacillati</taxon>
        <taxon>Actinomycetota</taxon>
        <taxon>Actinomycetes</taxon>
        <taxon>Micrococcales</taxon>
        <taxon>Intrasporangiaceae</taxon>
        <taxon>Knoellia</taxon>
    </lineage>
</organism>
<evidence type="ECO:0008006" key="4">
    <source>
        <dbReference type="Google" id="ProtNLM"/>
    </source>
</evidence>
<dbReference type="AlphaFoldDB" id="A0A2T0ULC1"/>
<gene>
    <name evidence="2" type="ORF">BCF74_1111</name>
</gene>
<evidence type="ECO:0000256" key="1">
    <source>
        <dbReference type="SAM" id="MobiDB-lite"/>
    </source>
</evidence>
<accession>A0A2T0ULC1</accession>
<dbReference type="Proteomes" id="UP000237822">
    <property type="component" value="Unassembled WGS sequence"/>
</dbReference>
<protein>
    <recommendedName>
        <fullName evidence="4">Transposase</fullName>
    </recommendedName>
</protein>
<dbReference type="RefSeq" id="WP_218279227.1">
    <property type="nucleotide sequence ID" value="NZ_PVTI01000011.1"/>
</dbReference>
<dbReference type="EMBL" id="PVTI01000011">
    <property type="protein sequence ID" value="PRY58720.1"/>
    <property type="molecule type" value="Genomic_DNA"/>
</dbReference>
<reference evidence="2 3" key="1">
    <citation type="submission" date="2018-03" db="EMBL/GenBank/DDBJ databases">
        <title>Genomic Encyclopedia of Archaeal and Bacterial Type Strains, Phase II (KMG-II): from individual species to whole genera.</title>
        <authorList>
            <person name="Goeker M."/>
        </authorList>
    </citation>
    <scope>NUCLEOTIDE SEQUENCE [LARGE SCALE GENOMIC DNA]</scope>
    <source>
        <strain evidence="2 3">ATCC BAA-1496</strain>
    </source>
</reference>
<proteinExistence type="predicted"/>
<evidence type="ECO:0000313" key="2">
    <source>
        <dbReference type="EMBL" id="PRY58720.1"/>
    </source>
</evidence>
<comment type="caution">
    <text evidence="2">The sequence shown here is derived from an EMBL/GenBank/DDBJ whole genome shotgun (WGS) entry which is preliminary data.</text>
</comment>
<name>A0A2T0ULC1_9MICO</name>
<feature type="non-terminal residue" evidence="2">
    <location>
        <position position="1"/>
    </location>
</feature>
<keyword evidence="3" id="KW-1185">Reference proteome</keyword>
<evidence type="ECO:0000313" key="3">
    <source>
        <dbReference type="Proteomes" id="UP000237822"/>
    </source>
</evidence>
<sequence>KTRHGAKVTKTYDTAATPLTRLLRDHPNLVDPHDERALHAALSTANPAQLRRDIDLIQANLLELAKRRGIVATRRKANATYLNKTKVKSTRHTRAFTDESTTHPSRAS</sequence>
<feature type="region of interest" description="Disordered" evidence="1">
    <location>
        <begin position="87"/>
        <end position="108"/>
    </location>
</feature>